<proteinExistence type="predicted"/>
<organism evidence="1 2">
    <name type="scientific">Vibrio cholerae</name>
    <dbReference type="NCBI Taxonomy" id="666"/>
    <lineage>
        <taxon>Bacteria</taxon>
        <taxon>Pseudomonadati</taxon>
        <taxon>Pseudomonadota</taxon>
        <taxon>Gammaproteobacteria</taxon>
        <taxon>Vibrionales</taxon>
        <taxon>Vibrionaceae</taxon>
        <taxon>Vibrio</taxon>
    </lineage>
</organism>
<dbReference type="AlphaFoldDB" id="A0A656B0M6"/>
<dbReference type="Proteomes" id="UP000041770">
    <property type="component" value="Unassembled WGS sequence"/>
</dbReference>
<protein>
    <submittedName>
        <fullName evidence="1">Uncharacterized protein</fullName>
    </submittedName>
</protein>
<accession>A0A656B0M6</accession>
<reference evidence="1 2" key="1">
    <citation type="submission" date="2015-07" db="EMBL/GenBank/DDBJ databases">
        <authorList>
            <consortium name="Pathogen Informatics"/>
        </authorList>
    </citation>
    <scope>NUCLEOTIDE SEQUENCE [LARGE SCALE GENOMIC DNA]</scope>
    <source>
        <strain evidence="1 2">A316</strain>
    </source>
</reference>
<name>A0A656B0M6_VIBCL</name>
<evidence type="ECO:0000313" key="2">
    <source>
        <dbReference type="Proteomes" id="UP000041770"/>
    </source>
</evidence>
<evidence type="ECO:0000313" key="1">
    <source>
        <dbReference type="EMBL" id="CSD66106.1"/>
    </source>
</evidence>
<sequence>MRPAHRKHVLTVEVQPDMMAPAQPADVQRLVIPVMMRVHVRAITVNRLMLSNICPRPCQAFLSARDQEQLLR</sequence>
<dbReference type="EMBL" id="CWQY01000262">
    <property type="protein sequence ID" value="CSD66106.1"/>
    <property type="molecule type" value="Genomic_DNA"/>
</dbReference>
<gene>
    <name evidence="1" type="ORF">ERS013200_04491</name>
</gene>